<sequence>MAQPEPKVKYTVYGGGFNSQHIPNALSATENYGIVKVDGHGHGFALGSHPVEDAWERPAATQANKTLARCVEDELYALGLDKPNINILRIGPQQQEGPSDAVLYIKVPHQETTPSRADRLMEGLRKTVYPAVLGILERAGFKDVGVHMLFSGL</sequence>
<protein>
    <submittedName>
        <fullName evidence="1">Uncharacterized protein</fullName>
    </submittedName>
</protein>
<organism evidence="1 2">
    <name type="scientific">Colletotrichum plurivorum</name>
    <dbReference type="NCBI Taxonomy" id="2175906"/>
    <lineage>
        <taxon>Eukaryota</taxon>
        <taxon>Fungi</taxon>
        <taxon>Dikarya</taxon>
        <taxon>Ascomycota</taxon>
        <taxon>Pezizomycotina</taxon>
        <taxon>Sordariomycetes</taxon>
        <taxon>Hypocreomycetidae</taxon>
        <taxon>Glomerellales</taxon>
        <taxon>Glomerellaceae</taxon>
        <taxon>Colletotrichum</taxon>
        <taxon>Colletotrichum orchidearum species complex</taxon>
    </lineage>
</organism>
<reference evidence="1" key="1">
    <citation type="journal article" date="2020" name="Phytopathology">
        <title>Genome Sequence Resources of Colletotrichum truncatum, C. plurivorum, C. musicola, and C. sojae: Four Species Pathogenic to Soybean (Glycine max).</title>
        <authorList>
            <person name="Rogerio F."/>
            <person name="Boufleur T.R."/>
            <person name="Ciampi-Guillardi M."/>
            <person name="Sukno S.A."/>
            <person name="Thon M.R."/>
            <person name="Massola Junior N.S."/>
            <person name="Baroncelli R."/>
        </authorList>
    </citation>
    <scope>NUCLEOTIDE SEQUENCE</scope>
    <source>
        <strain evidence="1">LFN00145</strain>
    </source>
</reference>
<dbReference type="AlphaFoldDB" id="A0A8H6NL26"/>
<name>A0A8H6NL26_9PEZI</name>
<gene>
    <name evidence="1" type="ORF">CPLU01_02940</name>
</gene>
<keyword evidence="2" id="KW-1185">Reference proteome</keyword>
<dbReference type="EMBL" id="WIGO01000024">
    <property type="protein sequence ID" value="KAF6837587.1"/>
    <property type="molecule type" value="Genomic_DNA"/>
</dbReference>
<dbReference type="Proteomes" id="UP000654918">
    <property type="component" value="Unassembled WGS sequence"/>
</dbReference>
<accession>A0A8H6NL26</accession>
<proteinExistence type="predicted"/>
<comment type="caution">
    <text evidence="1">The sequence shown here is derived from an EMBL/GenBank/DDBJ whole genome shotgun (WGS) entry which is preliminary data.</text>
</comment>
<evidence type="ECO:0000313" key="1">
    <source>
        <dbReference type="EMBL" id="KAF6837587.1"/>
    </source>
</evidence>
<evidence type="ECO:0000313" key="2">
    <source>
        <dbReference type="Proteomes" id="UP000654918"/>
    </source>
</evidence>